<feature type="compositionally biased region" description="Basic and acidic residues" evidence="1">
    <location>
        <begin position="164"/>
        <end position="182"/>
    </location>
</feature>
<accession>A0A6L9FZ47</accession>
<sequence>MFDFEIWEPWLPFIVILISLIVIPFVTTVLTRWQESRRSAADSRQDAMSGLIAAAANNDLASAQRKESERRSIATGTFDSYAIEELYNIDVVGPAAELKAAIARVISLSQEPDAEFTQYLSETGRRQFRGDPDWSLNLAIVLGKWVRDGKTKTATEFITKTNRSKAEKQPTKHQQEAKRQEPQEPEAQ</sequence>
<gene>
    <name evidence="3" type="ORF">GT020_01835</name>
</gene>
<feature type="transmembrane region" description="Helical" evidence="2">
    <location>
        <begin position="12"/>
        <end position="30"/>
    </location>
</feature>
<protein>
    <submittedName>
        <fullName evidence="3">Uncharacterized protein</fullName>
    </submittedName>
</protein>
<comment type="caution">
    <text evidence="3">The sequence shown here is derived from an EMBL/GenBank/DDBJ whole genome shotgun (WGS) entry which is preliminary data.</text>
</comment>
<keyword evidence="2" id="KW-0812">Transmembrane</keyword>
<evidence type="ECO:0000313" key="3">
    <source>
        <dbReference type="EMBL" id="NAZ14811.1"/>
    </source>
</evidence>
<evidence type="ECO:0000256" key="2">
    <source>
        <dbReference type="SAM" id="Phobius"/>
    </source>
</evidence>
<keyword evidence="2" id="KW-0472">Membrane</keyword>
<dbReference type="EMBL" id="WYDN01000001">
    <property type="protein sequence ID" value="NAZ14811.1"/>
    <property type="molecule type" value="Genomic_DNA"/>
</dbReference>
<feature type="region of interest" description="Disordered" evidence="1">
    <location>
        <begin position="156"/>
        <end position="188"/>
    </location>
</feature>
<keyword evidence="2" id="KW-1133">Transmembrane helix</keyword>
<evidence type="ECO:0000313" key="4">
    <source>
        <dbReference type="Proteomes" id="UP000477543"/>
    </source>
</evidence>
<evidence type="ECO:0000256" key="1">
    <source>
        <dbReference type="SAM" id="MobiDB-lite"/>
    </source>
</evidence>
<proteinExistence type="predicted"/>
<organism evidence="3 4">
    <name type="scientific">Glutamicibacter soli</name>
    <dbReference type="NCBI Taxonomy" id="453836"/>
    <lineage>
        <taxon>Bacteria</taxon>
        <taxon>Bacillati</taxon>
        <taxon>Actinomycetota</taxon>
        <taxon>Actinomycetes</taxon>
        <taxon>Micrococcales</taxon>
        <taxon>Micrococcaceae</taxon>
        <taxon>Glutamicibacter</taxon>
    </lineage>
</organism>
<dbReference type="Proteomes" id="UP000477543">
    <property type="component" value="Unassembled WGS sequence"/>
</dbReference>
<dbReference type="RefSeq" id="WP_161447103.1">
    <property type="nucleotide sequence ID" value="NZ_WYDN01000001.1"/>
</dbReference>
<name>A0A6L9FZ47_9MICC</name>
<dbReference type="AlphaFoldDB" id="A0A6L9FZ47"/>
<reference evidence="3 4" key="1">
    <citation type="submission" date="2020-01" db="EMBL/GenBank/DDBJ databases">
        <title>Glutamicibacter soli M275.</title>
        <authorList>
            <person name="Meng X."/>
        </authorList>
    </citation>
    <scope>NUCLEOTIDE SEQUENCE [LARGE SCALE GENOMIC DNA]</scope>
    <source>
        <strain evidence="3 4">M275</strain>
    </source>
</reference>